<dbReference type="Gene3D" id="2.60.40.10">
    <property type="entry name" value="Immunoglobulins"/>
    <property type="match status" value="3"/>
</dbReference>
<keyword evidence="5" id="KW-0472">Membrane</keyword>
<dbReference type="InterPro" id="IPR003598">
    <property type="entry name" value="Ig_sub2"/>
</dbReference>
<proteinExistence type="predicted"/>
<keyword evidence="9" id="KW-1185">Reference proteome</keyword>
<evidence type="ECO:0000256" key="5">
    <source>
        <dbReference type="SAM" id="Phobius"/>
    </source>
</evidence>
<feature type="domain" description="Ig-like" evidence="7">
    <location>
        <begin position="217"/>
        <end position="299"/>
    </location>
</feature>
<accession>A0AAV6G7J7</accession>
<dbReference type="SMART" id="SM00408">
    <property type="entry name" value="IGc2"/>
    <property type="match status" value="2"/>
</dbReference>
<dbReference type="InterPro" id="IPR013783">
    <property type="entry name" value="Ig-like_fold"/>
</dbReference>
<feature type="domain" description="Ig-like" evidence="7">
    <location>
        <begin position="128"/>
        <end position="212"/>
    </location>
</feature>
<reference evidence="8" key="1">
    <citation type="submission" date="2020-10" db="EMBL/GenBank/DDBJ databases">
        <title>Chromosome-scale genome assembly of the Allis shad, Alosa alosa.</title>
        <authorList>
            <person name="Margot Z."/>
            <person name="Christophe K."/>
            <person name="Cabau C."/>
            <person name="Louis A."/>
            <person name="Berthelot C."/>
            <person name="Parey E."/>
            <person name="Roest Crollius H."/>
            <person name="Montfort J."/>
            <person name="Robinson-Rechavi M."/>
            <person name="Bucao C."/>
            <person name="Bouchez O."/>
            <person name="Gislard M."/>
            <person name="Lluch J."/>
            <person name="Milhes M."/>
            <person name="Lampietro C."/>
            <person name="Lopez Roques C."/>
            <person name="Donnadieu C."/>
            <person name="Braasch I."/>
            <person name="Desvignes T."/>
            <person name="Postlethwait J."/>
            <person name="Bobe J."/>
            <person name="Guiguen Y."/>
        </authorList>
    </citation>
    <scope>NUCLEOTIDE SEQUENCE</scope>
    <source>
        <strain evidence="8">M-15738</strain>
        <tissue evidence="8">Blood</tissue>
    </source>
</reference>
<protein>
    <recommendedName>
        <fullName evidence="7">Ig-like domain-containing protein</fullName>
    </recommendedName>
</protein>
<keyword evidence="5" id="KW-1133">Transmembrane helix</keyword>
<dbReference type="InterPro" id="IPR003599">
    <property type="entry name" value="Ig_sub"/>
</dbReference>
<evidence type="ECO:0000313" key="8">
    <source>
        <dbReference type="EMBL" id="KAG5270930.1"/>
    </source>
</evidence>
<keyword evidence="3" id="KW-0325">Glycoprotein</keyword>
<evidence type="ECO:0000256" key="3">
    <source>
        <dbReference type="ARBA" id="ARBA00023180"/>
    </source>
</evidence>
<dbReference type="Pfam" id="PF13895">
    <property type="entry name" value="Ig_2"/>
    <property type="match status" value="1"/>
</dbReference>
<dbReference type="Proteomes" id="UP000823561">
    <property type="component" value="Chromosome 13"/>
</dbReference>
<evidence type="ECO:0000256" key="4">
    <source>
        <dbReference type="ARBA" id="ARBA00023319"/>
    </source>
</evidence>
<evidence type="ECO:0000313" key="9">
    <source>
        <dbReference type="Proteomes" id="UP000823561"/>
    </source>
</evidence>
<feature type="chain" id="PRO_5043439726" description="Ig-like domain-containing protein" evidence="6">
    <location>
        <begin position="22"/>
        <end position="345"/>
    </location>
</feature>
<keyword evidence="4" id="KW-0393">Immunoglobulin domain</keyword>
<keyword evidence="5" id="KW-0812">Transmembrane</keyword>
<keyword evidence="1 6" id="KW-0732">Signal</keyword>
<dbReference type="SMART" id="SM00409">
    <property type="entry name" value="IG"/>
    <property type="match status" value="3"/>
</dbReference>
<dbReference type="PROSITE" id="PS50835">
    <property type="entry name" value="IG_LIKE"/>
    <property type="match status" value="2"/>
</dbReference>
<dbReference type="PANTHER" id="PTHR44337:SF20">
    <property type="entry name" value="CARCINOEMBRYONIC ANTIGEN-RELATED CELL ADHESION MOLECULE 5-RELATED"/>
    <property type="match status" value="1"/>
</dbReference>
<evidence type="ECO:0000256" key="2">
    <source>
        <dbReference type="ARBA" id="ARBA00023157"/>
    </source>
</evidence>
<sequence length="345" mass="36414">MDMAQAVILTVTLLIGLCCLGQQQSLLPSEPTIGAVGENVTFTTINRPSSSFKEISWRFQSIPIIASAGANNITFGSNYSGRVQLDTLTGSLELHNLTLQDSGEYTITIRLAGGAELSGRRLLKVLAPVSDVSLGANATELIEFHSSVHISCTATGSNVTLKLYGGGVNVSGTGLTVIDSVTYGVRRGDRGPYVCEASNAVSAVIVRTLTLNILYGPDEARAAVTPTIPFYSAGSDITLSCSSESNPAAQFQWALNGTLLGREGPELRLENVQTSESGAYSCWANNSKTGGIVQSRRLYITVLEDTIGHQGLSGGAIAAIVICSLMAVAFFTAILLTIQKFLKKR</sequence>
<feature type="signal peptide" evidence="6">
    <location>
        <begin position="1"/>
        <end position="21"/>
    </location>
</feature>
<evidence type="ECO:0000259" key="7">
    <source>
        <dbReference type="PROSITE" id="PS50835"/>
    </source>
</evidence>
<organism evidence="8 9">
    <name type="scientific">Alosa alosa</name>
    <name type="common">allis shad</name>
    <dbReference type="NCBI Taxonomy" id="278164"/>
    <lineage>
        <taxon>Eukaryota</taxon>
        <taxon>Metazoa</taxon>
        <taxon>Chordata</taxon>
        <taxon>Craniata</taxon>
        <taxon>Vertebrata</taxon>
        <taxon>Euteleostomi</taxon>
        <taxon>Actinopterygii</taxon>
        <taxon>Neopterygii</taxon>
        <taxon>Teleostei</taxon>
        <taxon>Clupei</taxon>
        <taxon>Clupeiformes</taxon>
        <taxon>Clupeoidei</taxon>
        <taxon>Clupeidae</taxon>
        <taxon>Alosa</taxon>
    </lineage>
</organism>
<feature type="transmembrane region" description="Helical" evidence="5">
    <location>
        <begin position="316"/>
        <end position="338"/>
    </location>
</feature>
<dbReference type="PANTHER" id="PTHR44337">
    <property type="entry name" value="CARCINOEMBRYONIC ANTIGEN-RELATED CELL ADHESION MOLECULE 8"/>
    <property type="match status" value="1"/>
</dbReference>
<dbReference type="InterPro" id="IPR007110">
    <property type="entry name" value="Ig-like_dom"/>
</dbReference>
<evidence type="ECO:0000256" key="1">
    <source>
        <dbReference type="ARBA" id="ARBA00022729"/>
    </source>
</evidence>
<keyword evidence="2" id="KW-1015">Disulfide bond</keyword>
<dbReference type="InterPro" id="IPR036179">
    <property type="entry name" value="Ig-like_dom_sf"/>
</dbReference>
<dbReference type="AlphaFoldDB" id="A0AAV6G7J7"/>
<comment type="caution">
    <text evidence="8">The sequence shown here is derived from an EMBL/GenBank/DDBJ whole genome shotgun (WGS) entry which is preliminary data.</text>
</comment>
<name>A0AAV6G7J7_9TELE</name>
<dbReference type="EMBL" id="JADWDJ010000013">
    <property type="protein sequence ID" value="KAG5270930.1"/>
    <property type="molecule type" value="Genomic_DNA"/>
</dbReference>
<evidence type="ECO:0000256" key="6">
    <source>
        <dbReference type="SAM" id="SignalP"/>
    </source>
</evidence>
<gene>
    <name evidence="8" type="ORF">AALO_G00173950</name>
</gene>
<dbReference type="SUPFAM" id="SSF48726">
    <property type="entry name" value="Immunoglobulin"/>
    <property type="match status" value="3"/>
</dbReference>
<dbReference type="InterPro" id="IPR052598">
    <property type="entry name" value="IgSF_CEA-related"/>
</dbReference>